<protein>
    <recommendedName>
        <fullName evidence="9">Protein kinase domain-containing protein</fullName>
    </recommendedName>
</protein>
<keyword evidence="3" id="KW-0675">Receptor</keyword>
<dbReference type="SUPFAM" id="SSF55785">
    <property type="entry name" value="PYP-like sensor domain (PAS domain)"/>
    <property type="match status" value="1"/>
</dbReference>
<dbReference type="GO" id="GO:0005524">
    <property type="term" value="F:ATP binding"/>
    <property type="evidence" value="ECO:0007669"/>
    <property type="project" value="UniProtKB-UniRule"/>
</dbReference>
<keyword evidence="4" id="KW-0067">ATP-binding</keyword>
<comment type="caution">
    <text evidence="7">The sequence shown here is derived from an EMBL/GenBank/DDBJ whole genome shotgun (WGS) entry which is preliminary data.</text>
</comment>
<dbReference type="InterPro" id="IPR029016">
    <property type="entry name" value="GAF-like_dom_sf"/>
</dbReference>
<dbReference type="OrthoDB" id="544619at2759"/>
<evidence type="ECO:0000313" key="7">
    <source>
        <dbReference type="EMBL" id="GAX81182.1"/>
    </source>
</evidence>
<dbReference type="STRING" id="1157962.A0A250XE56"/>
<dbReference type="PROSITE" id="PS00109">
    <property type="entry name" value="PROTEIN_KINASE_TYR"/>
    <property type="match status" value="1"/>
</dbReference>
<dbReference type="InterPro" id="IPR035965">
    <property type="entry name" value="PAS-like_dom_sf"/>
</dbReference>
<dbReference type="InterPro" id="IPR003018">
    <property type="entry name" value="GAF"/>
</dbReference>
<dbReference type="Pfam" id="PF01590">
    <property type="entry name" value="GAF"/>
    <property type="match status" value="1"/>
</dbReference>
<dbReference type="AlphaFoldDB" id="A0A250XE56"/>
<dbReference type="Gene3D" id="3.30.450.20">
    <property type="entry name" value="PAS domain"/>
    <property type="match status" value="1"/>
</dbReference>
<gene>
    <name evidence="7" type="ORF">CEUSTIGMA_g8615.t1</name>
</gene>
<evidence type="ECO:0000256" key="2">
    <source>
        <dbReference type="ARBA" id="ARBA00022606"/>
    </source>
</evidence>
<dbReference type="PROSITE" id="PS50011">
    <property type="entry name" value="PROTEIN_KINASE_DOM"/>
    <property type="match status" value="1"/>
</dbReference>
<feature type="binding site" evidence="4">
    <location>
        <position position="474"/>
    </location>
    <ligand>
        <name>ATP</name>
        <dbReference type="ChEBI" id="CHEBI:30616"/>
    </ligand>
</feature>
<dbReference type="Pfam" id="PF07714">
    <property type="entry name" value="PK_Tyr_Ser-Thr"/>
    <property type="match status" value="1"/>
</dbReference>
<dbReference type="GO" id="GO:0009881">
    <property type="term" value="F:photoreceptor activity"/>
    <property type="evidence" value="ECO:0007669"/>
    <property type="project" value="UniProtKB-KW"/>
</dbReference>
<dbReference type="SMART" id="SM00065">
    <property type="entry name" value="GAF"/>
    <property type="match status" value="1"/>
</dbReference>
<evidence type="ECO:0000313" key="8">
    <source>
        <dbReference type="Proteomes" id="UP000232323"/>
    </source>
</evidence>
<evidence type="ECO:0000256" key="4">
    <source>
        <dbReference type="PROSITE-ProRule" id="PRU10141"/>
    </source>
</evidence>
<dbReference type="PROSITE" id="PS50112">
    <property type="entry name" value="PAS"/>
    <property type="match status" value="1"/>
</dbReference>
<feature type="domain" description="PAS" evidence="6">
    <location>
        <begin position="279"/>
        <end position="354"/>
    </location>
</feature>
<reference evidence="7 8" key="1">
    <citation type="submission" date="2017-08" db="EMBL/GenBank/DDBJ databases">
        <title>Acidophilic green algal genome provides insights into adaptation to an acidic environment.</title>
        <authorList>
            <person name="Hirooka S."/>
            <person name="Hirose Y."/>
            <person name="Kanesaki Y."/>
            <person name="Higuchi S."/>
            <person name="Fujiwara T."/>
            <person name="Onuma R."/>
            <person name="Era A."/>
            <person name="Ohbayashi R."/>
            <person name="Uzuka A."/>
            <person name="Nozaki H."/>
            <person name="Yoshikawa H."/>
            <person name="Miyagishima S.Y."/>
        </authorList>
    </citation>
    <scope>NUCLEOTIDE SEQUENCE [LARGE SCALE GENOMIC DNA]</scope>
    <source>
        <strain evidence="7 8">NIES-2499</strain>
    </source>
</reference>
<dbReference type="InterPro" id="IPR017441">
    <property type="entry name" value="Protein_kinase_ATP_BS"/>
</dbReference>
<evidence type="ECO:0000259" key="6">
    <source>
        <dbReference type="PROSITE" id="PS50112"/>
    </source>
</evidence>
<keyword evidence="1" id="KW-0157">Chromophore</keyword>
<evidence type="ECO:0000256" key="3">
    <source>
        <dbReference type="ARBA" id="ARBA00023170"/>
    </source>
</evidence>
<dbReference type="InterPro" id="IPR000014">
    <property type="entry name" value="PAS"/>
</dbReference>
<evidence type="ECO:0000259" key="5">
    <source>
        <dbReference type="PROSITE" id="PS50011"/>
    </source>
</evidence>
<dbReference type="Gene3D" id="3.30.200.20">
    <property type="entry name" value="Phosphorylase Kinase, domain 1"/>
    <property type="match status" value="1"/>
</dbReference>
<dbReference type="EMBL" id="BEGY01000062">
    <property type="protein sequence ID" value="GAX81182.1"/>
    <property type="molecule type" value="Genomic_DNA"/>
</dbReference>
<dbReference type="PROSITE" id="PS00107">
    <property type="entry name" value="PROTEIN_KINASE_ATP"/>
    <property type="match status" value="1"/>
</dbReference>
<dbReference type="PANTHER" id="PTHR44329:SF214">
    <property type="entry name" value="PROTEIN KINASE DOMAIN-CONTAINING PROTEIN"/>
    <property type="match status" value="1"/>
</dbReference>
<accession>A0A250XE56</accession>
<keyword evidence="8" id="KW-1185">Reference proteome</keyword>
<dbReference type="InterPro" id="IPR011009">
    <property type="entry name" value="Kinase-like_dom_sf"/>
</dbReference>
<dbReference type="Gene3D" id="3.30.450.40">
    <property type="match status" value="1"/>
</dbReference>
<organism evidence="7 8">
    <name type="scientific">Chlamydomonas eustigma</name>
    <dbReference type="NCBI Taxonomy" id="1157962"/>
    <lineage>
        <taxon>Eukaryota</taxon>
        <taxon>Viridiplantae</taxon>
        <taxon>Chlorophyta</taxon>
        <taxon>core chlorophytes</taxon>
        <taxon>Chlorophyceae</taxon>
        <taxon>CS clade</taxon>
        <taxon>Chlamydomonadales</taxon>
        <taxon>Chlamydomonadaceae</taxon>
        <taxon>Chlamydomonas</taxon>
    </lineage>
</organism>
<dbReference type="InterPro" id="IPR001245">
    <property type="entry name" value="Ser-Thr/Tyr_kinase_cat_dom"/>
</dbReference>
<dbReference type="SUPFAM" id="SSF56112">
    <property type="entry name" value="Protein kinase-like (PK-like)"/>
    <property type="match status" value="1"/>
</dbReference>
<dbReference type="InterPro" id="IPR008266">
    <property type="entry name" value="Tyr_kinase_AS"/>
</dbReference>
<name>A0A250XE56_9CHLO</name>
<dbReference type="InterPro" id="IPR051681">
    <property type="entry name" value="Ser/Thr_Kinases-Pseudokinases"/>
</dbReference>
<dbReference type="Proteomes" id="UP000232323">
    <property type="component" value="Unassembled WGS sequence"/>
</dbReference>
<keyword evidence="4" id="KW-0547">Nucleotide-binding</keyword>
<proteinExistence type="predicted"/>
<dbReference type="InterPro" id="IPR000719">
    <property type="entry name" value="Prot_kinase_dom"/>
</dbReference>
<keyword evidence="1" id="KW-0600">Photoreceptor protein</keyword>
<feature type="domain" description="Protein kinase" evidence="5">
    <location>
        <begin position="447"/>
        <end position="918"/>
    </location>
</feature>
<keyword evidence="2" id="KW-0716">Sensory transduction</keyword>
<dbReference type="SUPFAM" id="SSF55781">
    <property type="entry name" value="GAF domain-like"/>
    <property type="match status" value="1"/>
</dbReference>
<dbReference type="Gene3D" id="1.10.510.10">
    <property type="entry name" value="Transferase(Phosphotransferase) domain 1"/>
    <property type="match status" value="1"/>
</dbReference>
<evidence type="ECO:0000256" key="1">
    <source>
        <dbReference type="ARBA" id="ARBA00022543"/>
    </source>
</evidence>
<dbReference type="GO" id="GO:0004674">
    <property type="term" value="F:protein serine/threonine kinase activity"/>
    <property type="evidence" value="ECO:0007669"/>
    <property type="project" value="TreeGrafter"/>
</dbReference>
<evidence type="ECO:0008006" key="9">
    <source>
        <dbReference type="Google" id="ProtNLM"/>
    </source>
</evidence>
<dbReference type="PANTHER" id="PTHR44329">
    <property type="entry name" value="SERINE/THREONINE-PROTEIN KINASE TNNI3K-RELATED"/>
    <property type="match status" value="1"/>
</dbReference>
<sequence>MGICASKSSDKYLTDQDIRTEKVVVPKASELSCEIKLKQPDNNGSQLSHVDENIASSDRNFKLADHLTPLGAPSVDLIGNLIDPVNGPACGLPYKVHYLGPPRPPCEAERLATTQAIGRLNDPDEDPEIINILRLCSNIFQAPASLCALFDEQQVFISEQEGNIIPRGEFPWRWTLCGWSLAFKNPQILVIPDTHQDVRFANNLKVTKPPHVRFYCGAPLIASNGHRLGTLCFADVKPRDWDAGSCMIMNNLSELVVRQLEKNLALKAKAKDNEELTATFGHLQRALDAFDHCVMLLDTSSAKGWKVLYANAILGQVTGYQREDVIGQTIEQLFEDGAGGSVMTQDLMDAISSNKAFRVRLARTKAKDLTHVSGALMLSFRPASRNPLDDHTMPIGIPSFLPVKNDSHACNFYFVTIDAAGHSSQGTVLRNISCYSILTSPAQLEGLDMGHLLGKGTFGRVYYATWFGTPVAVKVINSEDTSRTSPMLEAVLSSGLKHPLIVSTLKYFHQKVAPTASSIDTASTISHHSFSLLNSSADSVDTKHDSATSSKLVKHLVSAAKNATCMPPLSLSDNSTKEIDGGGIVAQGGVGQNTMNTFPEEATRLTRLREIGPCDSCGTSSSQGGWAVINFSRSESVIAEENEETEGSHASHTWGSEITKTIAQDIHPPVHKTQSAVASRHLSSMTKVGGPCRSSHMSNLTSEGDSKQWRQTWMIMEYADRGCLQDAIDRGHLCADRFNLSKGPNLQAVLATAHEIATAMRYLHQSSVVHGDLSGWNIMLSSSGDTASQGGRNFVAKVADFGLSRSLEVGNRVMTQNYGTLSHQPPETLTKGIVSSATDVYSYGVLLWQMYTGSRPWSGLSQAQIMLQVGSQGSKLKWPQAVPPEYKALADACMHWEADQRPKFEDIVIAVQAMRSLVANGSMRGTLHGAWE</sequence>